<keyword evidence="2" id="KW-0472">Membrane</keyword>
<feature type="compositionally biased region" description="Pro residues" evidence="1">
    <location>
        <begin position="651"/>
        <end position="669"/>
    </location>
</feature>
<keyword evidence="5" id="KW-1185">Reference proteome</keyword>
<accession>A0ABX5QGS9</accession>
<evidence type="ECO:0000313" key="4">
    <source>
        <dbReference type="EMBL" id="QAB18277.1"/>
    </source>
</evidence>
<feature type="domain" description="DUF7927" evidence="3">
    <location>
        <begin position="391"/>
        <end position="531"/>
    </location>
</feature>
<reference evidence="4 5" key="1">
    <citation type="submission" date="2019-01" db="EMBL/GenBank/DDBJ databases">
        <title>Leucobacter muris sp. nov. isolated from the nose of a laboratory mouse.</title>
        <authorList>
            <person name="Benga L."/>
            <person name="Sproeer C."/>
            <person name="Schumann P."/>
            <person name="Verbarg S."/>
            <person name="Bunk B."/>
            <person name="Engelhardt E."/>
            <person name="Benten P.M."/>
            <person name="Sager M."/>
        </authorList>
    </citation>
    <scope>NUCLEOTIDE SEQUENCE [LARGE SCALE GENOMIC DNA]</scope>
    <source>
        <strain evidence="4 5">DSM 101948</strain>
    </source>
</reference>
<feature type="domain" description="DUF7927" evidence="3">
    <location>
        <begin position="536"/>
        <end position="657"/>
    </location>
</feature>
<dbReference type="Pfam" id="PF25549">
    <property type="entry name" value="DUF7927"/>
    <property type="match status" value="2"/>
</dbReference>
<organism evidence="4 5">
    <name type="scientific">Leucobacter muris</name>
    <dbReference type="NCBI Taxonomy" id="1935379"/>
    <lineage>
        <taxon>Bacteria</taxon>
        <taxon>Bacillati</taxon>
        <taxon>Actinomycetota</taxon>
        <taxon>Actinomycetes</taxon>
        <taxon>Micrococcales</taxon>
        <taxon>Microbacteriaceae</taxon>
        <taxon>Leucobacter</taxon>
    </lineage>
</organism>
<keyword evidence="2" id="KW-0812">Transmembrane</keyword>
<feature type="region of interest" description="Disordered" evidence="1">
    <location>
        <begin position="88"/>
        <end position="107"/>
    </location>
</feature>
<dbReference type="RefSeq" id="WP_128387185.1">
    <property type="nucleotide sequence ID" value="NZ_CP035037.1"/>
</dbReference>
<gene>
    <name evidence="4" type="ORF">Leucomu_10430</name>
</gene>
<feature type="region of interest" description="Disordered" evidence="1">
    <location>
        <begin position="286"/>
        <end position="308"/>
    </location>
</feature>
<dbReference type="Proteomes" id="UP000285768">
    <property type="component" value="Chromosome"/>
</dbReference>
<feature type="compositionally biased region" description="Pro residues" evidence="1">
    <location>
        <begin position="511"/>
        <end position="523"/>
    </location>
</feature>
<keyword evidence="2" id="KW-1133">Transmembrane helix</keyword>
<feature type="compositionally biased region" description="Polar residues" evidence="1">
    <location>
        <begin position="90"/>
        <end position="105"/>
    </location>
</feature>
<sequence>MTRKHHSRRRTSAVAALALSLAVVGGGLTPLLEAAPSHASLDGMCEPDTFYTLDRSSGADATELSIKKATFGADGTINPALTPIDADQPLSVSGLGSTQKNTYDGSTGGAVPSTHYLNALGTAQNGDVWFIDQRGVYGQAGVTEPVVDVYHYSDPHDGFPKLHLAYPAMSLNSPVAGYVVGGAVDQLSGHYYFAYFSQAPLENGGSDPEKRRFHLYRAVSTTDGAMEPSAGEVAHVDFPVPAALSNVANDLNGDFAFDADGNLQAVVTDSEGDSVRVQLNRAEFEGLAGRQSGRPGDGVRGDESDPLKVPTIQVPEHLTLVSPVLVPRVNGVAFTEGGAMITQAGNRNVMRDSVTFAPTGSLVDMTGVDGDLVDLASCAAPDIALPDPGFELTKHSDPASGVSVQPGAAIAYTVTGINTGDTVLDPVVISDDLSRVFAFAEYPNDLRTVVANPDGTPVPGAPDAVIGSESLGWTGVLQVGQRVTITYSVIVNEGVEGETLENRVTGSGTPPGSPGEPPSPIEPPAVTTHHPVPGFEISKGADPASGTEVDPGETITYTLTGTNIGATLLDPATLTDDLSGVVVHAHFNDDAIAEIDGTPVVAPTRTGDTLAWAGALRPGETVTVTYSVTVHPDAANVSLHNLLTGAATPQVPDPGNPTGPPIPGEPLVPPEEETEHPLTSRTPADPGAGPSGGSPAKPLASTGDPLVPFLGALGGALLLAGATLLGVRRFTRV</sequence>
<name>A0ABX5QGS9_9MICO</name>
<feature type="compositionally biased region" description="Low complexity" evidence="1">
    <location>
        <begin position="683"/>
        <end position="700"/>
    </location>
</feature>
<feature type="compositionally biased region" description="Basic and acidic residues" evidence="1">
    <location>
        <begin position="297"/>
        <end position="306"/>
    </location>
</feature>
<evidence type="ECO:0000256" key="2">
    <source>
        <dbReference type="SAM" id="Phobius"/>
    </source>
</evidence>
<evidence type="ECO:0000313" key="5">
    <source>
        <dbReference type="Proteomes" id="UP000285768"/>
    </source>
</evidence>
<dbReference type="EMBL" id="CP035037">
    <property type="protein sequence ID" value="QAB18277.1"/>
    <property type="molecule type" value="Genomic_DNA"/>
</dbReference>
<evidence type="ECO:0000259" key="3">
    <source>
        <dbReference type="Pfam" id="PF25549"/>
    </source>
</evidence>
<feature type="transmembrane region" description="Helical" evidence="2">
    <location>
        <begin position="706"/>
        <end position="727"/>
    </location>
</feature>
<evidence type="ECO:0000256" key="1">
    <source>
        <dbReference type="SAM" id="MobiDB-lite"/>
    </source>
</evidence>
<feature type="region of interest" description="Disordered" evidence="1">
    <location>
        <begin position="498"/>
        <end position="550"/>
    </location>
</feature>
<feature type="region of interest" description="Disordered" evidence="1">
    <location>
        <begin position="645"/>
        <end position="700"/>
    </location>
</feature>
<protein>
    <submittedName>
        <fullName evidence="4">DUF11 domain-containing protein</fullName>
    </submittedName>
</protein>
<dbReference type="InterPro" id="IPR057687">
    <property type="entry name" value="DUF7927"/>
</dbReference>
<proteinExistence type="predicted"/>